<protein>
    <submittedName>
        <fullName evidence="6">Adenylate cyclase</fullName>
    </submittedName>
</protein>
<feature type="transmembrane region" description="Helical" evidence="5">
    <location>
        <begin position="7"/>
        <end position="27"/>
    </location>
</feature>
<name>I4DNE4_PAPXU</name>
<dbReference type="GO" id="GO:0016020">
    <property type="term" value="C:membrane"/>
    <property type="evidence" value="ECO:0007669"/>
    <property type="project" value="UniProtKB-SubCell"/>
</dbReference>
<evidence type="ECO:0000256" key="4">
    <source>
        <dbReference type="ARBA" id="ARBA00023136"/>
    </source>
</evidence>
<dbReference type="PANTHER" id="PTHR23507:SF1">
    <property type="entry name" value="FI18259P1-RELATED"/>
    <property type="match status" value="1"/>
</dbReference>
<dbReference type="PANTHER" id="PTHR23507">
    <property type="entry name" value="ZGC:174356"/>
    <property type="match status" value="1"/>
</dbReference>
<proteinExistence type="evidence at transcript level"/>
<reference evidence="6" key="1">
    <citation type="journal article" date="2012" name="BMC Biol.">
        <title>Comprehensive microarray-based analysis for stage-specific larval camouflage pattern-associated genes in the swallowtail butterfly, Papilio xuthus.</title>
        <authorList>
            <person name="Futahashi R."/>
            <person name="Shirataki H."/>
            <person name="Narita T."/>
            <person name="Mita K."/>
            <person name="Fujiwara H."/>
        </authorList>
    </citation>
    <scope>NUCLEOTIDE SEQUENCE</scope>
    <source>
        <tissue evidence="6">Epidermis</tissue>
    </source>
</reference>
<feature type="transmembrane region" description="Helical" evidence="5">
    <location>
        <begin position="90"/>
        <end position="114"/>
    </location>
</feature>
<dbReference type="EMBL" id="AK402867">
    <property type="protein sequence ID" value="BAM19434.1"/>
    <property type="molecule type" value="mRNA"/>
</dbReference>
<keyword evidence="4 5" id="KW-0472">Membrane</keyword>
<sequence length="115" mass="12344">MKAHDSVLGIISASSKIAGALVLTFAVKDYQAYLCPLVEVLNGTAAIALRSLSSKLVSYQELGKLNSLFGMVETIMPLIYAPIYTKVYVASLHILPGTVFLLSIASTIPVLVIFR</sequence>
<evidence type="ECO:0000256" key="3">
    <source>
        <dbReference type="ARBA" id="ARBA00022989"/>
    </source>
</evidence>
<evidence type="ECO:0000313" key="6">
    <source>
        <dbReference type="EMBL" id="BAM19434.1"/>
    </source>
</evidence>
<comment type="subcellular location">
    <subcellularLocation>
        <location evidence="1">Membrane</location>
        <topology evidence="1">Multi-pass membrane protein</topology>
    </subcellularLocation>
</comment>
<accession>I4DNE4</accession>
<organism evidence="6">
    <name type="scientific">Papilio xuthus</name>
    <name type="common">Asian swallowtail butterfly</name>
    <dbReference type="NCBI Taxonomy" id="66420"/>
    <lineage>
        <taxon>Eukaryota</taxon>
        <taxon>Metazoa</taxon>
        <taxon>Ecdysozoa</taxon>
        <taxon>Arthropoda</taxon>
        <taxon>Hexapoda</taxon>
        <taxon>Insecta</taxon>
        <taxon>Pterygota</taxon>
        <taxon>Neoptera</taxon>
        <taxon>Endopterygota</taxon>
        <taxon>Lepidoptera</taxon>
        <taxon>Glossata</taxon>
        <taxon>Ditrysia</taxon>
        <taxon>Papilionoidea</taxon>
        <taxon>Papilionidae</taxon>
        <taxon>Papilioninae</taxon>
        <taxon>Papilio</taxon>
    </lineage>
</organism>
<evidence type="ECO:0000256" key="1">
    <source>
        <dbReference type="ARBA" id="ARBA00004141"/>
    </source>
</evidence>
<keyword evidence="2 5" id="KW-0812">Transmembrane</keyword>
<keyword evidence="3 5" id="KW-1133">Transmembrane helix</keyword>
<dbReference type="GO" id="GO:0022857">
    <property type="term" value="F:transmembrane transporter activity"/>
    <property type="evidence" value="ECO:0007669"/>
    <property type="project" value="TreeGrafter"/>
</dbReference>
<evidence type="ECO:0000256" key="2">
    <source>
        <dbReference type="ARBA" id="ARBA00022692"/>
    </source>
</evidence>
<dbReference type="AlphaFoldDB" id="I4DNE4"/>
<evidence type="ECO:0000256" key="5">
    <source>
        <dbReference type="SAM" id="Phobius"/>
    </source>
</evidence>